<dbReference type="AlphaFoldDB" id="A0A919N688"/>
<feature type="region of interest" description="Disordered" evidence="1">
    <location>
        <begin position="271"/>
        <end position="294"/>
    </location>
</feature>
<organism evidence="2 3">
    <name type="scientific">Actinoplanes siamensis</name>
    <dbReference type="NCBI Taxonomy" id="1223317"/>
    <lineage>
        <taxon>Bacteria</taxon>
        <taxon>Bacillati</taxon>
        <taxon>Actinomycetota</taxon>
        <taxon>Actinomycetes</taxon>
        <taxon>Micromonosporales</taxon>
        <taxon>Micromonosporaceae</taxon>
        <taxon>Actinoplanes</taxon>
    </lineage>
</organism>
<dbReference type="NCBIfam" id="TIGR02913">
    <property type="entry name" value="HAF_rpt"/>
    <property type="match status" value="2"/>
</dbReference>
<sequence length="318" mass="32318">MPAAASASARPKRATALPTLAGGAGYANAINNDGVVVGSSKLASGDWHAVSWSGGQIRDLGTLGGRNSQAWDIDADGRIVGSSQDAAGYNHAVSWSAGKITDLGLFGGLDTDARSTSNGVIVGTRLAFDSFNGRRAFVLHNGVAIDIDVPPGATADGVNDSGAVVGTYAFQDFGHPEFPNHQAYVWRDGTVTTLGTFGGSGSIGSAINAPGHVVGTADDASGWATPFFWNGTTKIPLAAPADESVTPTSINRYDVVAGTNGNADRAVIWSTPGSAPQQLPLPNGSSGSHAGDINDSGAVVGNATYVSPTYHSLPVVWR</sequence>
<name>A0A919N688_9ACTN</name>
<reference evidence="2" key="1">
    <citation type="submission" date="2021-01" db="EMBL/GenBank/DDBJ databases">
        <title>Whole genome shotgun sequence of Actinoplanes siamensis NBRC 109076.</title>
        <authorList>
            <person name="Komaki H."/>
            <person name="Tamura T."/>
        </authorList>
    </citation>
    <scope>NUCLEOTIDE SEQUENCE</scope>
    <source>
        <strain evidence="2">NBRC 109076</strain>
    </source>
</reference>
<protein>
    <recommendedName>
        <fullName evidence="4">HAF family extracellular repeat protein</fullName>
    </recommendedName>
</protein>
<dbReference type="InterPro" id="IPR014262">
    <property type="entry name" value="HAF_rpt"/>
</dbReference>
<comment type="caution">
    <text evidence="2">The sequence shown here is derived from an EMBL/GenBank/DDBJ whole genome shotgun (WGS) entry which is preliminary data.</text>
</comment>
<evidence type="ECO:0000313" key="2">
    <source>
        <dbReference type="EMBL" id="GIF05218.1"/>
    </source>
</evidence>
<dbReference type="EMBL" id="BOMW01000024">
    <property type="protein sequence ID" value="GIF05218.1"/>
    <property type="molecule type" value="Genomic_DNA"/>
</dbReference>
<proteinExistence type="predicted"/>
<accession>A0A919N688</accession>
<keyword evidence="3" id="KW-1185">Reference proteome</keyword>
<evidence type="ECO:0000256" key="1">
    <source>
        <dbReference type="SAM" id="MobiDB-lite"/>
    </source>
</evidence>
<gene>
    <name evidence="2" type="ORF">Asi03nite_27560</name>
</gene>
<evidence type="ECO:0000313" key="3">
    <source>
        <dbReference type="Proteomes" id="UP000629619"/>
    </source>
</evidence>
<evidence type="ECO:0008006" key="4">
    <source>
        <dbReference type="Google" id="ProtNLM"/>
    </source>
</evidence>
<dbReference type="Proteomes" id="UP000629619">
    <property type="component" value="Unassembled WGS sequence"/>
</dbReference>